<dbReference type="GO" id="GO:0008270">
    <property type="term" value="F:zinc ion binding"/>
    <property type="evidence" value="ECO:0007669"/>
    <property type="project" value="TreeGrafter"/>
</dbReference>
<evidence type="ECO:0000256" key="8">
    <source>
        <dbReference type="ARBA" id="ARBA00022833"/>
    </source>
</evidence>
<dbReference type="RefSeq" id="WP_002694238.1">
    <property type="nucleotide sequence ID" value="NZ_AAWS01000004.1"/>
</dbReference>
<accession>A1ZEY8</accession>
<comment type="caution">
    <text evidence="14">The sequence shown here is derived from an EMBL/GenBank/DDBJ whole genome shotgun (WGS) entry which is preliminary data.</text>
</comment>
<name>A1ZEY8_MICM2</name>
<evidence type="ECO:0000256" key="9">
    <source>
        <dbReference type="ARBA" id="ARBA00023015"/>
    </source>
</evidence>
<keyword evidence="11" id="KW-0804">Transcription</keyword>
<keyword evidence="7 12" id="KW-0479">Metal-binding</keyword>
<feature type="binding site" evidence="12">
    <location>
        <position position="104"/>
    </location>
    <ligand>
        <name>Zn(2+)</name>
        <dbReference type="ChEBI" id="CHEBI:29105"/>
    </ligand>
</feature>
<evidence type="ECO:0000256" key="7">
    <source>
        <dbReference type="ARBA" id="ARBA00022723"/>
    </source>
</evidence>
<reference evidence="14 15" key="1">
    <citation type="submission" date="2007-01" db="EMBL/GenBank/DDBJ databases">
        <authorList>
            <person name="Haygood M."/>
            <person name="Podell S."/>
            <person name="Anderson C."/>
            <person name="Hopkinson B."/>
            <person name="Roe K."/>
            <person name="Barbeau K."/>
            <person name="Gaasterland T."/>
            <person name="Ferriera S."/>
            <person name="Johnson J."/>
            <person name="Kravitz S."/>
            <person name="Beeson K."/>
            <person name="Sutton G."/>
            <person name="Rogers Y.-H."/>
            <person name="Friedman R."/>
            <person name="Frazier M."/>
            <person name="Venter J.C."/>
        </authorList>
    </citation>
    <scope>NUCLEOTIDE SEQUENCE [LARGE SCALE GENOMIC DNA]</scope>
    <source>
        <strain evidence="14 15">ATCC 23134</strain>
    </source>
</reference>
<dbReference type="CDD" id="cd07153">
    <property type="entry name" value="Fur_like"/>
    <property type="match status" value="1"/>
</dbReference>
<evidence type="ECO:0000256" key="1">
    <source>
        <dbReference type="ARBA" id="ARBA00004496"/>
    </source>
</evidence>
<sequence length="165" mass="19577">MTHSSAQNQQEVKQIFTDFLEKKQMRKTQERFAILEEIYNIEHFDAYSLYVNMKEKNYRVSRATVYNTLELLIECGLVKRHHFGANFSVYEKAYQYRQHDHLVCIECKQIFEFCDPRLQNIQQMVEDIYKFDIAYHTLVFRGICEACEQKKAASANTTPQIPSDA</sequence>
<protein>
    <recommendedName>
        <fullName evidence="4">Ferric uptake regulation protein</fullName>
    </recommendedName>
</protein>
<dbReference type="GO" id="GO:0000976">
    <property type="term" value="F:transcription cis-regulatory region binding"/>
    <property type="evidence" value="ECO:0007669"/>
    <property type="project" value="TreeGrafter"/>
</dbReference>
<evidence type="ECO:0000313" key="15">
    <source>
        <dbReference type="Proteomes" id="UP000004095"/>
    </source>
</evidence>
<keyword evidence="9" id="KW-0805">Transcription regulation</keyword>
<comment type="subcellular location">
    <subcellularLocation>
        <location evidence="1">Cytoplasm</location>
    </subcellularLocation>
</comment>
<proteinExistence type="inferred from homology"/>
<keyword evidence="6" id="KW-0678">Repressor</keyword>
<dbReference type="PANTHER" id="PTHR33202">
    <property type="entry name" value="ZINC UPTAKE REGULATION PROTEIN"/>
    <property type="match status" value="1"/>
</dbReference>
<dbReference type="InterPro" id="IPR036390">
    <property type="entry name" value="WH_DNA-bd_sf"/>
</dbReference>
<keyword evidence="13" id="KW-0408">Iron</keyword>
<evidence type="ECO:0000256" key="12">
    <source>
        <dbReference type="PIRSR" id="PIRSR602481-1"/>
    </source>
</evidence>
<dbReference type="InterPro" id="IPR002481">
    <property type="entry name" value="FUR"/>
</dbReference>
<dbReference type="eggNOG" id="COG0735">
    <property type="taxonomic scope" value="Bacteria"/>
</dbReference>
<comment type="cofactor">
    <cofactor evidence="12">
        <name>Zn(2+)</name>
        <dbReference type="ChEBI" id="CHEBI:29105"/>
    </cofactor>
    <text evidence="12">Binds 1 zinc ion per subunit.</text>
</comment>
<evidence type="ECO:0000256" key="2">
    <source>
        <dbReference type="ARBA" id="ARBA00007957"/>
    </source>
</evidence>
<feature type="binding site" evidence="12">
    <location>
        <position position="147"/>
    </location>
    <ligand>
        <name>Zn(2+)</name>
        <dbReference type="ChEBI" id="CHEBI:29105"/>
    </ligand>
</feature>
<keyword evidence="8 12" id="KW-0862">Zinc</keyword>
<feature type="binding site" evidence="12">
    <location>
        <position position="144"/>
    </location>
    <ligand>
        <name>Zn(2+)</name>
        <dbReference type="ChEBI" id="CHEBI:29105"/>
    </ligand>
</feature>
<comment type="subunit">
    <text evidence="3">Homodimer.</text>
</comment>
<dbReference type="GO" id="GO:0005829">
    <property type="term" value="C:cytosol"/>
    <property type="evidence" value="ECO:0007669"/>
    <property type="project" value="TreeGrafter"/>
</dbReference>
<dbReference type="PANTHER" id="PTHR33202:SF2">
    <property type="entry name" value="FERRIC UPTAKE REGULATION PROTEIN"/>
    <property type="match status" value="1"/>
</dbReference>
<dbReference type="SUPFAM" id="SSF46785">
    <property type="entry name" value="Winged helix' DNA-binding domain"/>
    <property type="match status" value="1"/>
</dbReference>
<keyword evidence="10" id="KW-0238">DNA-binding</keyword>
<feature type="binding site" evidence="13">
    <location>
        <position position="136"/>
    </location>
    <ligand>
        <name>Fe cation</name>
        <dbReference type="ChEBI" id="CHEBI:24875"/>
    </ligand>
</feature>
<evidence type="ECO:0000256" key="11">
    <source>
        <dbReference type="ARBA" id="ARBA00023163"/>
    </source>
</evidence>
<keyword evidence="5" id="KW-0963">Cytoplasm</keyword>
<dbReference type="Pfam" id="PF01475">
    <property type="entry name" value="FUR"/>
    <property type="match status" value="1"/>
</dbReference>
<evidence type="ECO:0000256" key="4">
    <source>
        <dbReference type="ARBA" id="ARBA00020910"/>
    </source>
</evidence>
<dbReference type="OrthoDB" id="8659436at2"/>
<dbReference type="Gene3D" id="3.30.1490.190">
    <property type="match status" value="1"/>
</dbReference>
<feature type="binding site" evidence="12">
    <location>
        <position position="107"/>
    </location>
    <ligand>
        <name>Zn(2+)</name>
        <dbReference type="ChEBI" id="CHEBI:29105"/>
    </ligand>
</feature>
<comment type="cofactor">
    <cofactor evidence="13">
        <name>Mn(2+)</name>
        <dbReference type="ChEBI" id="CHEBI:29035"/>
    </cofactor>
    <cofactor evidence="13">
        <name>Fe(2+)</name>
        <dbReference type="ChEBI" id="CHEBI:29033"/>
    </cofactor>
    <text evidence="13">Binds 1 Mn(2+) or Fe(2+) ion per subunit.</text>
</comment>
<evidence type="ECO:0000256" key="5">
    <source>
        <dbReference type="ARBA" id="ARBA00022490"/>
    </source>
</evidence>
<dbReference type="InterPro" id="IPR043135">
    <property type="entry name" value="Fur_C"/>
</dbReference>
<dbReference type="Gene3D" id="1.10.10.10">
    <property type="entry name" value="Winged helix-like DNA-binding domain superfamily/Winged helix DNA-binding domain"/>
    <property type="match status" value="1"/>
</dbReference>
<evidence type="ECO:0000256" key="13">
    <source>
        <dbReference type="PIRSR" id="PIRSR602481-2"/>
    </source>
</evidence>
<evidence type="ECO:0000256" key="10">
    <source>
        <dbReference type="ARBA" id="ARBA00023125"/>
    </source>
</evidence>
<dbReference type="EMBL" id="AAWS01000004">
    <property type="protein sequence ID" value="EAY31090.1"/>
    <property type="molecule type" value="Genomic_DNA"/>
</dbReference>
<dbReference type="Proteomes" id="UP000004095">
    <property type="component" value="Unassembled WGS sequence"/>
</dbReference>
<evidence type="ECO:0000256" key="6">
    <source>
        <dbReference type="ARBA" id="ARBA00022491"/>
    </source>
</evidence>
<comment type="similarity">
    <text evidence="2">Belongs to the Fur family.</text>
</comment>
<dbReference type="GO" id="GO:0045892">
    <property type="term" value="P:negative regulation of DNA-templated transcription"/>
    <property type="evidence" value="ECO:0007669"/>
    <property type="project" value="TreeGrafter"/>
</dbReference>
<dbReference type="GO" id="GO:1900376">
    <property type="term" value="P:regulation of secondary metabolite biosynthetic process"/>
    <property type="evidence" value="ECO:0007669"/>
    <property type="project" value="TreeGrafter"/>
</dbReference>
<evidence type="ECO:0000313" key="14">
    <source>
        <dbReference type="EMBL" id="EAY31090.1"/>
    </source>
</evidence>
<dbReference type="AlphaFoldDB" id="A1ZEY8"/>
<feature type="binding site" evidence="13">
    <location>
        <position position="100"/>
    </location>
    <ligand>
        <name>Fe cation</name>
        <dbReference type="ChEBI" id="CHEBI:24875"/>
    </ligand>
</feature>
<dbReference type="GO" id="GO:0003700">
    <property type="term" value="F:DNA-binding transcription factor activity"/>
    <property type="evidence" value="ECO:0007669"/>
    <property type="project" value="InterPro"/>
</dbReference>
<dbReference type="InterPro" id="IPR036388">
    <property type="entry name" value="WH-like_DNA-bd_sf"/>
</dbReference>
<organism evidence="14 15">
    <name type="scientific">Microscilla marina ATCC 23134</name>
    <dbReference type="NCBI Taxonomy" id="313606"/>
    <lineage>
        <taxon>Bacteria</taxon>
        <taxon>Pseudomonadati</taxon>
        <taxon>Bacteroidota</taxon>
        <taxon>Cytophagia</taxon>
        <taxon>Cytophagales</taxon>
        <taxon>Microscillaceae</taxon>
        <taxon>Microscilla</taxon>
    </lineage>
</organism>
<keyword evidence="15" id="KW-1185">Reference proteome</keyword>
<gene>
    <name evidence="14" type="ORF">M23134_07498</name>
</gene>
<evidence type="ECO:0000256" key="3">
    <source>
        <dbReference type="ARBA" id="ARBA00011738"/>
    </source>
</evidence>